<dbReference type="PANTHER" id="PTHR48079">
    <property type="entry name" value="PROTEIN YEEZ"/>
    <property type="match status" value="1"/>
</dbReference>
<gene>
    <name evidence="2" type="ORF">QCA50_007716</name>
</gene>
<keyword evidence="1" id="KW-0812">Transmembrane</keyword>
<keyword evidence="1" id="KW-0472">Membrane</keyword>
<dbReference type="InterPro" id="IPR051783">
    <property type="entry name" value="NAD(P)-dependent_oxidoreduct"/>
</dbReference>
<dbReference type="InterPro" id="IPR036291">
    <property type="entry name" value="NAD(P)-bd_dom_sf"/>
</dbReference>
<sequence length="364" mass="39699">MNDPVIFLLGATGYVGSQFLIILGRVLPNIPVRALVRSSSDSERQAWLHGVHLNLTIIDGTLEDVNTIQDQAEKADIVINLASCDHVVCTEAILSGLRKRSANKPSQPPFLLHVSGTGIISDNARGEARDAKVYSDLDLDLESHVSCDFIFVSSLGSLYDRLPKDNPHLEIDISVVKAGTNKEIPIRTATIFPGMIYGVSEGIQKTTAWLRAFLEFAKINGHSGTWGKGLNSINNIHVKDVASAVLTVLQAALENRAYEGAQGIYFASSQEPRASWHECMTVIGNHLYEKGIVSKPGSHPFSDEFIESIKAANLSRGIHADGWSLFGGNQFSKPERLAKLGWEPVETKKRSILDSMKDSVEAAI</sequence>
<evidence type="ECO:0008006" key="4">
    <source>
        <dbReference type="Google" id="ProtNLM"/>
    </source>
</evidence>
<feature type="transmembrane region" description="Helical" evidence="1">
    <location>
        <begin position="6"/>
        <end position="27"/>
    </location>
</feature>
<keyword evidence="3" id="KW-1185">Reference proteome</keyword>
<organism evidence="2 3">
    <name type="scientific">Cerrena zonata</name>
    <dbReference type="NCBI Taxonomy" id="2478898"/>
    <lineage>
        <taxon>Eukaryota</taxon>
        <taxon>Fungi</taxon>
        <taxon>Dikarya</taxon>
        <taxon>Basidiomycota</taxon>
        <taxon>Agaricomycotina</taxon>
        <taxon>Agaricomycetes</taxon>
        <taxon>Polyporales</taxon>
        <taxon>Cerrenaceae</taxon>
        <taxon>Cerrena</taxon>
    </lineage>
</organism>
<evidence type="ECO:0000313" key="3">
    <source>
        <dbReference type="Proteomes" id="UP001385951"/>
    </source>
</evidence>
<accession>A0AAW0G6D8</accession>
<dbReference type="GO" id="GO:0004029">
    <property type="term" value="F:aldehyde dehydrogenase (NAD+) activity"/>
    <property type="evidence" value="ECO:0007669"/>
    <property type="project" value="TreeGrafter"/>
</dbReference>
<reference evidence="2 3" key="1">
    <citation type="submission" date="2022-09" db="EMBL/GenBank/DDBJ databases">
        <authorList>
            <person name="Palmer J.M."/>
        </authorList>
    </citation>
    <scope>NUCLEOTIDE SEQUENCE [LARGE SCALE GENOMIC DNA]</scope>
    <source>
        <strain evidence="2 3">DSM 7382</strain>
    </source>
</reference>
<keyword evidence="1" id="KW-1133">Transmembrane helix</keyword>
<evidence type="ECO:0000313" key="2">
    <source>
        <dbReference type="EMBL" id="KAK7689025.1"/>
    </source>
</evidence>
<dbReference type="EMBL" id="JASBNA010000009">
    <property type="protein sequence ID" value="KAK7689025.1"/>
    <property type="molecule type" value="Genomic_DNA"/>
</dbReference>
<proteinExistence type="predicted"/>
<dbReference type="SUPFAM" id="SSF51735">
    <property type="entry name" value="NAD(P)-binding Rossmann-fold domains"/>
    <property type="match status" value="1"/>
</dbReference>
<comment type="caution">
    <text evidence="2">The sequence shown here is derived from an EMBL/GenBank/DDBJ whole genome shotgun (WGS) entry which is preliminary data.</text>
</comment>
<name>A0AAW0G6D8_9APHY</name>
<dbReference type="Proteomes" id="UP001385951">
    <property type="component" value="Unassembled WGS sequence"/>
</dbReference>
<evidence type="ECO:0000256" key="1">
    <source>
        <dbReference type="SAM" id="Phobius"/>
    </source>
</evidence>
<protein>
    <recommendedName>
        <fullName evidence="4">NmrA-like domain-containing protein</fullName>
    </recommendedName>
</protein>
<dbReference type="AlphaFoldDB" id="A0AAW0G6D8"/>
<dbReference type="GO" id="GO:0005737">
    <property type="term" value="C:cytoplasm"/>
    <property type="evidence" value="ECO:0007669"/>
    <property type="project" value="TreeGrafter"/>
</dbReference>
<dbReference type="PANTHER" id="PTHR48079:SF6">
    <property type="entry name" value="NAD(P)-BINDING DOMAIN-CONTAINING PROTEIN-RELATED"/>
    <property type="match status" value="1"/>
</dbReference>
<dbReference type="Gene3D" id="3.40.50.720">
    <property type="entry name" value="NAD(P)-binding Rossmann-like Domain"/>
    <property type="match status" value="1"/>
</dbReference>